<organism evidence="1 2">
    <name type="scientific">Pogonophryne albipinna</name>
    <dbReference type="NCBI Taxonomy" id="1090488"/>
    <lineage>
        <taxon>Eukaryota</taxon>
        <taxon>Metazoa</taxon>
        <taxon>Chordata</taxon>
        <taxon>Craniata</taxon>
        <taxon>Vertebrata</taxon>
        <taxon>Euteleostomi</taxon>
        <taxon>Actinopterygii</taxon>
        <taxon>Neopterygii</taxon>
        <taxon>Teleostei</taxon>
        <taxon>Neoteleostei</taxon>
        <taxon>Acanthomorphata</taxon>
        <taxon>Eupercaria</taxon>
        <taxon>Perciformes</taxon>
        <taxon>Notothenioidei</taxon>
        <taxon>Pogonophryne</taxon>
    </lineage>
</organism>
<dbReference type="EMBL" id="JAPTMU010000001">
    <property type="protein sequence ID" value="KAJ4948720.1"/>
    <property type="molecule type" value="Genomic_DNA"/>
</dbReference>
<reference evidence="1" key="1">
    <citation type="submission" date="2022-11" db="EMBL/GenBank/DDBJ databases">
        <title>Chromosome-level genome of Pogonophryne albipinna.</title>
        <authorList>
            <person name="Jo E."/>
        </authorList>
    </citation>
    <scope>NUCLEOTIDE SEQUENCE</scope>
    <source>
        <strain evidence="1">SGF0006</strain>
        <tissue evidence="1">Muscle</tissue>
    </source>
</reference>
<keyword evidence="2" id="KW-1185">Reference proteome</keyword>
<comment type="caution">
    <text evidence="1">The sequence shown here is derived from an EMBL/GenBank/DDBJ whole genome shotgun (WGS) entry which is preliminary data.</text>
</comment>
<sequence length="78" mass="8520">MTPDCFSINMGSTSGKRVASLRRHTGSCSWVAILTQPNRLLCRTFSPRFQFGTVAKYSPHTACDVTGTEHTGSLQIAE</sequence>
<evidence type="ECO:0000313" key="1">
    <source>
        <dbReference type="EMBL" id="KAJ4948720.1"/>
    </source>
</evidence>
<proteinExistence type="predicted"/>
<feature type="non-terminal residue" evidence="1">
    <location>
        <position position="1"/>
    </location>
</feature>
<name>A0AAD6BSL3_9TELE</name>
<protein>
    <submittedName>
        <fullName evidence="1">Uncharacterized protein</fullName>
    </submittedName>
</protein>
<accession>A0AAD6BSL3</accession>
<dbReference type="Proteomes" id="UP001219934">
    <property type="component" value="Unassembled WGS sequence"/>
</dbReference>
<gene>
    <name evidence="1" type="ORF">JOQ06_020245</name>
</gene>
<evidence type="ECO:0000313" key="2">
    <source>
        <dbReference type="Proteomes" id="UP001219934"/>
    </source>
</evidence>
<dbReference type="AlphaFoldDB" id="A0AAD6BSL3"/>